<dbReference type="STRING" id="290512.Paes_2194"/>
<keyword evidence="3" id="KW-0489">Methyltransferase</keyword>
<organism evidence="3 4">
    <name type="scientific">Prosthecochloris aestuarii (strain DSM 271 / SK 413)</name>
    <dbReference type="NCBI Taxonomy" id="290512"/>
    <lineage>
        <taxon>Bacteria</taxon>
        <taxon>Pseudomonadati</taxon>
        <taxon>Chlorobiota</taxon>
        <taxon>Chlorobiia</taxon>
        <taxon>Chlorobiales</taxon>
        <taxon>Chlorobiaceae</taxon>
        <taxon>Prosthecochloris</taxon>
    </lineage>
</organism>
<dbReference type="Proteomes" id="UP000002725">
    <property type="component" value="Chromosome"/>
</dbReference>
<reference evidence="3" key="1">
    <citation type="submission" date="2008-06" db="EMBL/GenBank/DDBJ databases">
        <title>Complete sequence of chromosome of Prosthecochloris aestuarii DSM 271.</title>
        <authorList>
            <consortium name="US DOE Joint Genome Institute"/>
            <person name="Lucas S."/>
            <person name="Copeland A."/>
            <person name="Lapidus A."/>
            <person name="Glavina del Rio T."/>
            <person name="Dalin E."/>
            <person name="Tice H."/>
            <person name="Bruce D."/>
            <person name="Goodwin L."/>
            <person name="Pitluck S."/>
            <person name="Schmutz J."/>
            <person name="Larimer F."/>
            <person name="Land M."/>
            <person name="Hauser L."/>
            <person name="Kyrpides N."/>
            <person name="Anderson I."/>
            <person name="Liu Z."/>
            <person name="Li T."/>
            <person name="Zhao F."/>
            <person name="Overmann J."/>
            <person name="Bryant D.A."/>
            <person name="Richardson P."/>
        </authorList>
    </citation>
    <scope>NUCLEOTIDE SEQUENCE [LARGE SCALE GENOMIC DNA]</scope>
    <source>
        <strain evidence="3">DSM 271</strain>
    </source>
</reference>
<evidence type="ECO:0000256" key="1">
    <source>
        <dbReference type="ARBA" id="ARBA00022679"/>
    </source>
</evidence>
<dbReference type="SUPFAM" id="SSF53335">
    <property type="entry name" value="S-adenosyl-L-methionine-dependent methyltransferases"/>
    <property type="match status" value="1"/>
</dbReference>
<dbReference type="HOGENOM" id="CLU_899891_0_0_10"/>
<dbReference type="KEGG" id="paa:Paes_2194"/>
<evidence type="ECO:0000313" key="4">
    <source>
        <dbReference type="Proteomes" id="UP000002725"/>
    </source>
</evidence>
<dbReference type="GO" id="GO:0032259">
    <property type="term" value="P:methylation"/>
    <property type="evidence" value="ECO:0007669"/>
    <property type="project" value="UniProtKB-KW"/>
</dbReference>
<evidence type="ECO:0000259" key="2">
    <source>
        <dbReference type="Pfam" id="PF13649"/>
    </source>
</evidence>
<dbReference type="Gene3D" id="3.40.50.150">
    <property type="entry name" value="Vaccinia Virus protein VP39"/>
    <property type="match status" value="1"/>
</dbReference>
<dbReference type="eggNOG" id="COG1352">
    <property type="taxonomic scope" value="Bacteria"/>
</dbReference>
<name>B4S694_PROA2</name>
<keyword evidence="1" id="KW-0808">Transferase</keyword>
<dbReference type="Pfam" id="PF13649">
    <property type="entry name" value="Methyltransf_25"/>
    <property type="match status" value="1"/>
</dbReference>
<keyword evidence="4" id="KW-1185">Reference proteome</keyword>
<dbReference type="PANTHER" id="PTHR43861">
    <property type="entry name" value="TRANS-ACONITATE 2-METHYLTRANSFERASE-RELATED"/>
    <property type="match status" value="1"/>
</dbReference>
<sequence>MEFIKSMVEKKGPEKSDYKALHKEIDRIGILLEQSSPDIQYADLLAVISPVLTTETMQGFAFNKPHGYPGDYEIIDRIYRKWKSEKEDFRRWDEFFHAQKATIAVRNRKKIFLNVLSSSEMLNQERQVLNIGSGPGRDMLEFFERHPDAAVCFDCIDYDEDSITYASKLCEPYLNRITFHCKNIFRYKPEKKYDIIWSAGLFDYLDDRQFIFLVEKLYAHLKPGGSMIIGNFSIQNPTKKYMELFGKWFLYHRHEDELIDLALQAGINSQNIDVFSEQLNVNLFLRIVKP</sequence>
<dbReference type="InterPro" id="IPR029063">
    <property type="entry name" value="SAM-dependent_MTases_sf"/>
</dbReference>
<protein>
    <submittedName>
        <fullName evidence="3">Methyltransferase type 12</fullName>
    </submittedName>
</protein>
<gene>
    <name evidence="3" type="ordered locus">Paes_2194</name>
</gene>
<dbReference type="InterPro" id="IPR041698">
    <property type="entry name" value="Methyltransf_25"/>
</dbReference>
<dbReference type="GO" id="GO:0008168">
    <property type="term" value="F:methyltransferase activity"/>
    <property type="evidence" value="ECO:0007669"/>
    <property type="project" value="UniProtKB-KW"/>
</dbReference>
<dbReference type="AlphaFoldDB" id="B4S694"/>
<dbReference type="EMBL" id="CP001108">
    <property type="protein sequence ID" value="ACF47196.1"/>
    <property type="molecule type" value="Genomic_DNA"/>
</dbReference>
<proteinExistence type="predicted"/>
<feature type="domain" description="Methyltransferase" evidence="2">
    <location>
        <begin position="128"/>
        <end position="225"/>
    </location>
</feature>
<dbReference type="CDD" id="cd02440">
    <property type="entry name" value="AdoMet_MTases"/>
    <property type="match status" value="1"/>
</dbReference>
<evidence type="ECO:0000313" key="3">
    <source>
        <dbReference type="EMBL" id="ACF47196.1"/>
    </source>
</evidence>
<accession>B4S694</accession>